<accession>A0A150X5V6</accession>
<evidence type="ECO:0008006" key="4">
    <source>
        <dbReference type="Google" id="ProtNLM"/>
    </source>
</evidence>
<evidence type="ECO:0000313" key="2">
    <source>
        <dbReference type="EMBL" id="KYG74083.1"/>
    </source>
</evidence>
<comment type="caution">
    <text evidence="2">The sequence shown here is derived from an EMBL/GenBank/DDBJ whole genome shotgun (WGS) entry which is preliminary data.</text>
</comment>
<dbReference type="AlphaFoldDB" id="A0A150X5V6"/>
<proteinExistence type="predicted"/>
<organism evidence="2 3">
    <name type="scientific">Roseivirga spongicola</name>
    <dbReference type="NCBI Taxonomy" id="333140"/>
    <lineage>
        <taxon>Bacteria</taxon>
        <taxon>Pseudomonadati</taxon>
        <taxon>Bacteroidota</taxon>
        <taxon>Cytophagia</taxon>
        <taxon>Cytophagales</taxon>
        <taxon>Roseivirgaceae</taxon>
        <taxon>Roseivirga</taxon>
    </lineage>
</organism>
<feature type="chain" id="PRO_5007574237" description="DUF4440 domain-containing protein" evidence="1">
    <location>
        <begin position="25"/>
        <end position="122"/>
    </location>
</feature>
<evidence type="ECO:0000256" key="1">
    <source>
        <dbReference type="SAM" id="SignalP"/>
    </source>
</evidence>
<name>A0A150X5V6_9BACT</name>
<keyword evidence="3" id="KW-1185">Reference proteome</keyword>
<reference evidence="2 3" key="1">
    <citation type="submission" date="2016-01" db="EMBL/GenBank/DDBJ databases">
        <title>Genome sequencing of Roseivirga spongicola UST030701-084.</title>
        <authorList>
            <person name="Selvaratnam C."/>
            <person name="Thevarajoo S."/>
            <person name="Goh K.M."/>
            <person name="Ee R."/>
            <person name="Chan K.-G."/>
            <person name="Chong C.S."/>
        </authorList>
    </citation>
    <scope>NUCLEOTIDE SEQUENCE [LARGE SCALE GENOMIC DNA]</scope>
    <source>
        <strain evidence="2 3">UST030701-084</strain>
    </source>
</reference>
<dbReference type="RefSeq" id="WP_068223496.1">
    <property type="nucleotide sequence ID" value="NZ_CP139724.1"/>
</dbReference>
<dbReference type="EMBL" id="LRPC01000028">
    <property type="protein sequence ID" value="KYG74083.1"/>
    <property type="molecule type" value="Genomic_DNA"/>
</dbReference>
<dbReference type="Proteomes" id="UP000075606">
    <property type="component" value="Unassembled WGS sequence"/>
</dbReference>
<gene>
    <name evidence="2" type="ORF">AWW68_15610</name>
</gene>
<keyword evidence="1" id="KW-0732">Signal</keyword>
<feature type="signal peptide" evidence="1">
    <location>
        <begin position="1"/>
        <end position="24"/>
    </location>
</feature>
<evidence type="ECO:0000313" key="3">
    <source>
        <dbReference type="Proteomes" id="UP000075606"/>
    </source>
</evidence>
<protein>
    <recommendedName>
        <fullName evidence="4">DUF4440 domain-containing protein</fullName>
    </recommendedName>
</protein>
<sequence>MKKLKNRISAVMALMLAGTILASASTPIPNNPVNEKANDKKVEEALVYDEAYLEEIDAYVEQYLAENIVQFQEVDFVKVYDSNQELLVEGEKSSLGEDQLRLLRQADLLSELNGTAYYQINN</sequence>